<dbReference type="SMART" id="SM00346">
    <property type="entry name" value="HTH_ICLR"/>
    <property type="match status" value="1"/>
</dbReference>
<dbReference type="PANTHER" id="PTHR30136">
    <property type="entry name" value="HELIX-TURN-HELIX TRANSCRIPTIONAL REGULATOR, ICLR FAMILY"/>
    <property type="match status" value="1"/>
</dbReference>
<evidence type="ECO:0000256" key="4">
    <source>
        <dbReference type="ARBA" id="ARBA00023163"/>
    </source>
</evidence>
<dbReference type="SUPFAM" id="SSF46785">
    <property type="entry name" value="Winged helix' DNA-binding domain"/>
    <property type="match status" value="1"/>
</dbReference>
<evidence type="ECO:0000256" key="5">
    <source>
        <dbReference type="ARBA" id="ARBA00058938"/>
    </source>
</evidence>
<feature type="domain" description="IclR-ED" evidence="8">
    <location>
        <begin position="72"/>
        <end position="250"/>
    </location>
</feature>
<dbReference type="GO" id="GO:0006071">
    <property type="term" value="P:glycerol metabolic process"/>
    <property type="evidence" value="ECO:0007669"/>
    <property type="project" value="UniProtKB-KW"/>
</dbReference>
<dbReference type="Pfam" id="PF09339">
    <property type="entry name" value="HTH_IclR"/>
    <property type="match status" value="1"/>
</dbReference>
<dbReference type="PANTHER" id="PTHR30136:SF24">
    <property type="entry name" value="HTH-TYPE TRANSCRIPTIONAL REPRESSOR ALLR"/>
    <property type="match status" value="1"/>
</dbReference>
<dbReference type="Pfam" id="PF01614">
    <property type="entry name" value="IclR_C"/>
    <property type="match status" value="1"/>
</dbReference>
<evidence type="ECO:0000256" key="6">
    <source>
        <dbReference type="ARBA" id="ARBA00070406"/>
    </source>
</evidence>
<sequence>MRVTQRDVLSPSVLSRAFALLGCFPTDGTSLGVTELARRSGMPKATTHRMLQEMIKLGVVDRTGTGYQIGMRLFELGQLANEVRTLRDRALPRLDHLRERTGATVHMVVLDQTDVVYLEKLVGPRGPRVPTRPGGRMPAYCTGLGKAILAHSSTDKVQAVLDAGLERRTPRTITMPGLLIRELATAREMGVAFEWEESTVGLVCAASPVLDARGLPVAAISVAGLGNMIDPRRLAPAVRDTAALISRQIA</sequence>
<evidence type="ECO:0000256" key="2">
    <source>
        <dbReference type="ARBA" id="ARBA00023015"/>
    </source>
</evidence>
<dbReference type="GO" id="GO:0003677">
    <property type="term" value="F:DNA binding"/>
    <property type="evidence" value="ECO:0007669"/>
    <property type="project" value="UniProtKB-KW"/>
</dbReference>
<keyword evidence="1" id="KW-0319">Glycerol metabolism</keyword>
<keyword evidence="2" id="KW-0805">Transcription regulation</keyword>
<comment type="function">
    <text evidence="5">May be an activator protein for the gylABX operon.</text>
</comment>
<evidence type="ECO:0000256" key="1">
    <source>
        <dbReference type="ARBA" id="ARBA00022798"/>
    </source>
</evidence>
<dbReference type="FunFam" id="1.10.10.10:FF:000056">
    <property type="entry name" value="IclR family transcriptional regulator"/>
    <property type="match status" value="1"/>
</dbReference>
<dbReference type="PROSITE" id="PS51078">
    <property type="entry name" value="ICLR_ED"/>
    <property type="match status" value="1"/>
</dbReference>
<dbReference type="PROSITE" id="PS51077">
    <property type="entry name" value="HTH_ICLR"/>
    <property type="match status" value="1"/>
</dbReference>
<keyword evidence="10" id="KW-1185">Reference proteome</keyword>
<dbReference type="GO" id="GO:0045892">
    <property type="term" value="P:negative regulation of DNA-templated transcription"/>
    <property type="evidence" value="ECO:0007669"/>
    <property type="project" value="TreeGrafter"/>
</dbReference>
<gene>
    <name evidence="9" type="ORF">FHU40_003860</name>
</gene>
<protein>
    <recommendedName>
        <fullName evidence="6">Glycerol operon regulatory protein</fullName>
    </recommendedName>
</protein>
<dbReference type="AlphaFoldDB" id="A0A7W4VYT7"/>
<dbReference type="RefSeq" id="WP_183593945.1">
    <property type="nucleotide sequence ID" value="NZ_JACHWR010000003.1"/>
</dbReference>
<accession>A0A7W4VYT7</accession>
<dbReference type="GO" id="GO:0003700">
    <property type="term" value="F:DNA-binding transcription factor activity"/>
    <property type="evidence" value="ECO:0007669"/>
    <property type="project" value="TreeGrafter"/>
</dbReference>
<organism evidence="9 10">
    <name type="scientific">Nocardioides soli</name>
    <dbReference type="NCBI Taxonomy" id="1036020"/>
    <lineage>
        <taxon>Bacteria</taxon>
        <taxon>Bacillati</taxon>
        <taxon>Actinomycetota</taxon>
        <taxon>Actinomycetes</taxon>
        <taxon>Propionibacteriales</taxon>
        <taxon>Nocardioidaceae</taxon>
        <taxon>Nocardioides</taxon>
    </lineage>
</organism>
<dbReference type="EMBL" id="JACHWR010000003">
    <property type="protein sequence ID" value="MBB3044023.1"/>
    <property type="molecule type" value="Genomic_DNA"/>
</dbReference>
<dbReference type="Gene3D" id="3.30.450.40">
    <property type="match status" value="1"/>
</dbReference>
<dbReference type="SUPFAM" id="SSF55781">
    <property type="entry name" value="GAF domain-like"/>
    <property type="match status" value="1"/>
</dbReference>
<evidence type="ECO:0000313" key="9">
    <source>
        <dbReference type="EMBL" id="MBB3044023.1"/>
    </source>
</evidence>
<dbReference type="InterPro" id="IPR036388">
    <property type="entry name" value="WH-like_DNA-bd_sf"/>
</dbReference>
<dbReference type="InterPro" id="IPR029016">
    <property type="entry name" value="GAF-like_dom_sf"/>
</dbReference>
<name>A0A7W4VYT7_9ACTN</name>
<evidence type="ECO:0000313" key="10">
    <source>
        <dbReference type="Proteomes" id="UP000589626"/>
    </source>
</evidence>
<comment type="caution">
    <text evidence="9">The sequence shown here is derived from an EMBL/GenBank/DDBJ whole genome shotgun (WGS) entry which is preliminary data.</text>
</comment>
<evidence type="ECO:0000256" key="3">
    <source>
        <dbReference type="ARBA" id="ARBA00023125"/>
    </source>
</evidence>
<keyword evidence="3 9" id="KW-0238">DNA-binding</keyword>
<dbReference type="InterPro" id="IPR036390">
    <property type="entry name" value="WH_DNA-bd_sf"/>
</dbReference>
<proteinExistence type="predicted"/>
<dbReference type="InterPro" id="IPR014757">
    <property type="entry name" value="Tscrpt_reg_IclR_C"/>
</dbReference>
<reference evidence="9 10" key="1">
    <citation type="submission" date="2020-08" db="EMBL/GenBank/DDBJ databases">
        <title>Sequencing the genomes of 1000 actinobacteria strains.</title>
        <authorList>
            <person name="Klenk H.-P."/>
        </authorList>
    </citation>
    <scope>NUCLEOTIDE SEQUENCE [LARGE SCALE GENOMIC DNA]</scope>
    <source>
        <strain evidence="9 10">DSM 105498</strain>
    </source>
</reference>
<keyword evidence="4" id="KW-0804">Transcription</keyword>
<feature type="domain" description="HTH iclR-type" evidence="7">
    <location>
        <begin position="11"/>
        <end position="71"/>
    </location>
</feature>
<dbReference type="Gene3D" id="1.10.10.10">
    <property type="entry name" value="Winged helix-like DNA-binding domain superfamily/Winged helix DNA-binding domain"/>
    <property type="match status" value="1"/>
</dbReference>
<dbReference type="InterPro" id="IPR005471">
    <property type="entry name" value="Tscrpt_reg_IclR_N"/>
</dbReference>
<evidence type="ECO:0000259" key="7">
    <source>
        <dbReference type="PROSITE" id="PS51077"/>
    </source>
</evidence>
<dbReference type="Proteomes" id="UP000589626">
    <property type="component" value="Unassembled WGS sequence"/>
</dbReference>
<evidence type="ECO:0000259" key="8">
    <source>
        <dbReference type="PROSITE" id="PS51078"/>
    </source>
</evidence>
<dbReference type="InterPro" id="IPR050707">
    <property type="entry name" value="HTH_MetabolicPath_Reg"/>
</dbReference>